<dbReference type="EMBL" id="SNZR01000011">
    <property type="protein sequence ID" value="TDR94167.1"/>
    <property type="molecule type" value="Genomic_DNA"/>
</dbReference>
<keyword evidence="2" id="KW-1185">Reference proteome</keyword>
<comment type="caution">
    <text evidence="1">The sequence shown here is derived from an EMBL/GenBank/DDBJ whole genome shotgun (WGS) entry which is preliminary data.</text>
</comment>
<protein>
    <submittedName>
        <fullName evidence="1">Uncharacterized protein</fullName>
    </submittedName>
</protein>
<dbReference type="AlphaFoldDB" id="A0A4R7CBN0"/>
<proteinExistence type="predicted"/>
<dbReference type="Proteomes" id="UP000295122">
    <property type="component" value="Unassembled WGS sequence"/>
</dbReference>
<accession>A0A4R7CBN0</accession>
<reference evidence="1 2" key="1">
    <citation type="submission" date="2019-03" db="EMBL/GenBank/DDBJ databases">
        <title>Genomic Encyclopedia of Type Strains, Phase IV (KMG-IV): sequencing the most valuable type-strain genomes for metagenomic binning, comparative biology and taxonomic classification.</title>
        <authorList>
            <person name="Goeker M."/>
        </authorList>
    </citation>
    <scope>NUCLEOTIDE SEQUENCE [LARGE SCALE GENOMIC DNA]</scope>
    <source>
        <strain evidence="1 2">DSM 25903</strain>
    </source>
</reference>
<dbReference type="RefSeq" id="WP_133769087.1">
    <property type="nucleotide sequence ID" value="NZ_SNZR01000011.1"/>
</dbReference>
<organism evidence="1 2">
    <name type="scientific">Enterovirga rhinocerotis</name>
    <dbReference type="NCBI Taxonomy" id="1339210"/>
    <lineage>
        <taxon>Bacteria</taxon>
        <taxon>Pseudomonadati</taxon>
        <taxon>Pseudomonadota</taxon>
        <taxon>Alphaproteobacteria</taxon>
        <taxon>Hyphomicrobiales</taxon>
        <taxon>Methylobacteriaceae</taxon>
        <taxon>Enterovirga</taxon>
    </lineage>
</organism>
<sequence>MTRTPRILRARWRFVDHLRTEAGGSITVHVSETDPRLERRRIRPTGHARPLDVFWWAGEPCFSPSEAASRAAIAAASRSPRPRQLELTL</sequence>
<evidence type="ECO:0000313" key="2">
    <source>
        <dbReference type="Proteomes" id="UP000295122"/>
    </source>
</evidence>
<name>A0A4R7CBN0_9HYPH</name>
<evidence type="ECO:0000313" key="1">
    <source>
        <dbReference type="EMBL" id="TDR94167.1"/>
    </source>
</evidence>
<gene>
    <name evidence="1" type="ORF">EV668_1444</name>
</gene>